<feature type="compositionally biased region" description="Polar residues" evidence="1">
    <location>
        <begin position="164"/>
        <end position="175"/>
    </location>
</feature>
<gene>
    <name evidence="3" type="primary">LOC103508169</name>
</gene>
<feature type="compositionally biased region" description="Low complexity" evidence="1">
    <location>
        <begin position="146"/>
        <end position="156"/>
    </location>
</feature>
<dbReference type="Proteomes" id="UP000079169">
    <property type="component" value="Unplaced"/>
</dbReference>
<feature type="compositionally biased region" description="Pro residues" evidence="1">
    <location>
        <begin position="34"/>
        <end position="63"/>
    </location>
</feature>
<dbReference type="KEGG" id="dci:103508169"/>
<reference evidence="3" key="1">
    <citation type="submission" date="2025-08" db="UniProtKB">
        <authorList>
            <consortium name="RefSeq"/>
        </authorList>
    </citation>
    <scope>IDENTIFICATION</scope>
</reference>
<name>A0A3Q0IQW0_DIACI</name>
<sequence length="185" mass="19975">MSYAPPPNENETTFSTSPFLFRSPQYAEVSDNIPAPPPPPPSFGAPPPPPPPPNGGGVPPPPVFGGHIPSMRLKSEISDRKEPPAAIQNAMMTKDKKPFTYTPGGIDLSEIRSPRMQKRIVRNQNAPDTHVPQPDASKPKLPLTPAAQAAMQSQMAFSVFPSGQVPSLPSQVNQHNTRHHDSSLR</sequence>
<keyword evidence="2" id="KW-1185">Reference proteome</keyword>
<proteinExistence type="predicted"/>
<feature type="region of interest" description="Disordered" evidence="1">
    <location>
        <begin position="1"/>
        <end position="83"/>
    </location>
</feature>
<evidence type="ECO:0000256" key="1">
    <source>
        <dbReference type="SAM" id="MobiDB-lite"/>
    </source>
</evidence>
<dbReference type="GeneID" id="103508169"/>
<evidence type="ECO:0000313" key="3">
    <source>
        <dbReference type="RefSeq" id="XP_026678642.1"/>
    </source>
</evidence>
<dbReference type="AlphaFoldDB" id="A0A3Q0IQW0"/>
<accession>A0A3Q0IQW0</accession>
<organism evidence="2 3">
    <name type="scientific">Diaphorina citri</name>
    <name type="common">Asian citrus psyllid</name>
    <dbReference type="NCBI Taxonomy" id="121845"/>
    <lineage>
        <taxon>Eukaryota</taxon>
        <taxon>Metazoa</taxon>
        <taxon>Ecdysozoa</taxon>
        <taxon>Arthropoda</taxon>
        <taxon>Hexapoda</taxon>
        <taxon>Insecta</taxon>
        <taxon>Pterygota</taxon>
        <taxon>Neoptera</taxon>
        <taxon>Paraneoptera</taxon>
        <taxon>Hemiptera</taxon>
        <taxon>Sternorrhyncha</taxon>
        <taxon>Psylloidea</taxon>
        <taxon>Psyllidae</taxon>
        <taxon>Diaphorininae</taxon>
        <taxon>Diaphorina</taxon>
    </lineage>
</organism>
<dbReference type="RefSeq" id="XP_026678642.1">
    <property type="nucleotide sequence ID" value="XM_026822841.1"/>
</dbReference>
<dbReference type="STRING" id="121845.A0A3Q0IQW0"/>
<feature type="compositionally biased region" description="Basic and acidic residues" evidence="1">
    <location>
        <begin position="73"/>
        <end position="83"/>
    </location>
</feature>
<dbReference type="PaxDb" id="121845-A0A3Q0IQW0"/>
<evidence type="ECO:0000313" key="2">
    <source>
        <dbReference type="Proteomes" id="UP000079169"/>
    </source>
</evidence>
<feature type="compositionally biased region" description="Polar residues" evidence="1">
    <location>
        <begin position="9"/>
        <end position="18"/>
    </location>
</feature>
<feature type="region of interest" description="Disordered" evidence="1">
    <location>
        <begin position="124"/>
        <end position="185"/>
    </location>
</feature>
<protein>
    <submittedName>
        <fullName evidence="3">Neural Wiskott-Aldrich syndrome protein-like</fullName>
    </submittedName>
</protein>